<feature type="transmembrane region" description="Helical" evidence="1">
    <location>
        <begin position="104"/>
        <end position="128"/>
    </location>
</feature>
<keyword evidence="3" id="KW-1185">Reference proteome</keyword>
<dbReference type="Proteomes" id="UP001589793">
    <property type="component" value="Unassembled WGS sequence"/>
</dbReference>
<evidence type="ECO:0008006" key="4">
    <source>
        <dbReference type="Google" id="ProtNLM"/>
    </source>
</evidence>
<protein>
    <recommendedName>
        <fullName evidence="4">ABC transporter permease</fullName>
    </recommendedName>
</protein>
<dbReference type="EMBL" id="JBHLSV010000007">
    <property type="protein sequence ID" value="MFC0673853.1"/>
    <property type="molecule type" value="Genomic_DNA"/>
</dbReference>
<feature type="transmembrane region" description="Helical" evidence="1">
    <location>
        <begin position="148"/>
        <end position="169"/>
    </location>
</feature>
<sequence>MSALALARSEASKLLTMPSTGVLAAVTILGTWPQAWSNAAAYTLSADDPRLFGEPVPPEFHGFSMAGFGYVFIVVLGALWAAGEYGGARQIQATLTATPRRAPVFAVKAAWLAVTTAVISFLSMGGAIMITHAAAGDGIHPFLLTGRIWGLIGGLVASWTLTALIAFALGSLARSAVVPMLVLMPLVVGLGSFLAGIWAPAMHLPVVAGSALYSPPDSTGVLDPLAGGLVQLAWAAVLLVVAGTAFIRRDA</sequence>
<dbReference type="RefSeq" id="WP_376979754.1">
    <property type="nucleotide sequence ID" value="NZ_JBHLSV010000007.1"/>
</dbReference>
<proteinExistence type="predicted"/>
<feature type="transmembrane region" description="Helical" evidence="1">
    <location>
        <begin position="224"/>
        <end position="247"/>
    </location>
</feature>
<accession>A0ABV6RD17</accession>
<gene>
    <name evidence="2" type="ORF">ACFFF6_07785</name>
</gene>
<keyword evidence="1" id="KW-0472">Membrane</keyword>
<keyword evidence="1" id="KW-0812">Transmembrane</keyword>
<feature type="transmembrane region" description="Helical" evidence="1">
    <location>
        <begin position="181"/>
        <end position="204"/>
    </location>
</feature>
<evidence type="ECO:0000313" key="2">
    <source>
        <dbReference type="EMBL" id="MFC0673853.1"/>
    </source>
</evidence>
<organism evidence="2 3">
    <name type="scientific">Brachybacterium hainanense</name>
    <dbReference type="NCBI Taxonomy" id="1541174"/>
    <lineage>
        <taxon>Bacteria</taxon>
        <taxon>Bacillati</taxon>
        <taxon>Actinomycetota</taxon>
        <taxon>Actinomycetes</taxon>
        <taxon>Micrococcales</taxon>
        <taxon>Dermabacteraceae</taxon>
        <taxon>Brachybacterium</taxon>
    </lineage>
</organism>
<feature type="transmembrane region" description="Helical" evidence="1">
    <location>
        <begin position="63"/>
        <end position="83"/>
    </location>
</feature>
<keyword evidence="1" id="KW-1133">Transmembrane helix</keyword>
<name>A0ABV6RD17_9MICO</name>
<reference evidence="2 3" key="1">
    <citation type="submission" date="2024-09" db="EMBL/GenBank/DDBJ databases">
        <authorList>
            <person name="Sun Q."/>
            <person name="Mori K."/>
        </authorList>
    </citation>
    <scope>NUCLEOTIDE SEQUENCE [LARGE SCALE GENOMIC DNA]</scope>
    <source>
        <strain evidence="2 3">CICC 10874</strain>
    </source>
</reference>
<evidence type="ECO:0000313" key="3">
    <source>
        <dbReference type="Proteomes" id="UP001589793"/>
    </source>
</evidence>
<comment type="caution">
    <text evidence="2">The sequence shown here is derived from an EMBL/GenBank/DDBJ whole genome shotgun (WGS) entry which is preliminary data.</text>
</comment>
<evidence type="ECO:0000256" key="1">
    <source>
        <dbReference type="SAM" id="Phobius"/>
    </source>
</evidence>